<evidence type="ECO:0000256" key="4">
    <source>
        <dbReference type="PROSITE-ProRule" id="PRU00169"/>
    </source>
</evidence>
<name>A0ABV7DQX3_9RHOB</name>
<protein>
    <submittedName>
        <fullName evidence="7">Response regulator transcription factor</fullName>
    </submittedName>
</protein>
<keyword evidence="2" id="KW-0238">DNA-binding</keyword>
<dbReference type="Gene3D" id="3.40.50.2300">
    <property type="match status" value="1"/>
</dbReference>
<dbReference type="SUPFAM" id="SSF46894">
    <property type="entry name" value="C-terminal effector domain of the bipartite response regulators"/>
    <property type="match status" value="1"/>
</dbReference>
<feature type="domain" description="Response regulatory" evidence="6">
    <location>
        <begin position="9"/>
        <end position="121"/>
    </location>
</feature>
<dbReference type="CDD" id="cd06170">
    <property type="entry name" value="LuxR_C_like"/>
    <property type="match status" value="1"/>
</dbReference>
<dbReference type="InterPro" id="IPR011006">
    <property type="entry name" value="CheY-like_superfamily"/>
</dbReference>
<dbReference type="SUPFAM" id="SSF52172">
    <property type="entry name" value="CheY-like"/>
    <property type="match status" value="1"/>
</dbReference>
<evidence type="ECO:0000259" key="6">
    <source>
        <dbReference type="PROSITE" id="PS50110"/>
    </source>
</evidence>
<dbReference type="InterPro" id="IPR039420">
    <property type="entry name" value="WalR-like"/>
</dbReference>
<keyword evidence="8" id="KW-1185">Reference proteome</keyword>
<feature type="domain" description="HTH luxR-type" evidence="5">
    <location>
        <begin position="145"/>
        <end position="210"/>
    </location>
</feature>
<evidence type="ECO:0000259" key="5">
    <source>
        <dbReference type="PROSITE" id="PS50043"/>
    </source>
</evidence>
<feature type="modified residue" description="4-aspartylphosphate" evidence="4">
    <location>
        <position position="58"/>
    </location>
</feature>
<sequence length="220" mass="23306">MHSTETQLNIAIIDANPLLADGIAALLAQDMSLSARTVFLGPTPDPAAAGDFDVILLDPAQNEVPPATLIRDLGPFGRSVVGYSSSDSVDLARHCIAAGFRGILPRTVPFDILKIALLTTAQGGIFIDAAFAAAIALPGAEDPPIASQDTRLSERELFVLKSVAHGKSLKEIGKELDLSCKTIETYKARGSSKLNLSGRRQIVEFAISQGWVDKTRLTVG</sequence>
<dbReference type="Proteomes" id="UP001595445">
    <property type="component" value="Unassembled WGS sequence"/>
</dbReference>
<keyword evidence="1" id="KW-0805">Transcription regulation</keyword>
<dbReference type="PROSITE" id="PS50043">
    <property type="entry name" value="HTH_LUXR_2"/>
    <property type="match status" value="1"/>
</dbReference>
<dbReference type="Pfam" id="PF00196">
    <property type="entry name" value="GerE"/>
    <property type="match status" value="1"/>
</dbReference>
<dbReference type="InterPro" id="IPR001789">
    <property type="entry name" value="Sig_transdc_resp-reg_receiver"/>
</dbReference>
<dbReference type="SMART" id="SM00421">
    <property type="entry name" value="HTH_LUXR"/>
    <property type="match status" value="1"/>
</dbReference>
<comment type="caution">
    <text evidence="7">The sequence shown here is derived from an EMBL/GenBank/DDBJ whole genome shotgun (WGS) entry which is preliminary data.</text>
</comment>
<gene>
    <name evidence="7" type="ORF">ACFOD6_00830</name>
</gene>
<dbReference type="EMBL" id="JBHRSM010000001">
    <property type="protein sequence ID" value="MFC3084579.1"/>
    <property type="molecule type" value="Genomic_DNA"/>
</dbReference>
<evidence type="ECO:0000256" key="2">
    <source>
        <dbReference type="ARBA" id="ARBA00023125"/>
    </source>
</evidence>
<dbReference type="PROSITE" id="PS50110">
    <property type="entry name" value="RESPONSE_REGULATORY"/>
    <property type="match status" value="1"/>
</dbReference>
<dbReference type="PRINTS" id="PR00038">
    <property type="entry name" value="HTHLUXR"/>
</dbReference>
<accession>A0ABV7DQX3</accession>
<keyword evidence="4" id="KW-0597">Phosphoprotein</keyword>
<dbReference type="PANTHER" id="PTHR43214">
    <property type="entry name" value="TWO-COMPONENT RESPONSE REGULATOR"/>
    <property type="match status" value="1"/>
</dbReference>
<keyword evidence="3" id="KW-0804">Transcription</keyword>
<evidence type="ECO:0000256" key="1">
    <source>
        <dbReference type="ARBA" id="ARBA00023015"/>
    </source>
</evidence>
<evidence type="ECO:0000313" key="8">
    <source>
        <dbReference type="Proteomes" id="UP001595445"/>
    </source>
</evidence>
<dbReference type="RefSeq" id="WP_197642291.1">
    <property type="nucleotide sequence ID" value="NZ_JAEACP010000004.1"/>
</dbReference>
<dbReference type="InterPro" id="IPR000792">
    <property type="entry name" value="Tscrpt_reg_LuxR_C"/>
</dbReference>
<dbReference type="PANTHER" id="PTHR43214:SF41">
    <property type="entry name" value="NITRATE_NITRITE RESPONSE REGULATOR PROTEIN NARP"/>
    <property type="match status" value="1"/>
</dbReference>
<organism evidence="7 8">
    <name type="scientific">Tabrizicola soli</name>
    <dbReference type="NCBI Taxonomy" id="2185115"/>
    <lineage>
        <taxon>Bacteria</taxon>
        <taxon>Pseudomonadati</taxon>
        <taxon>Pseudomonadota</taxon>
        <taxon>Alphaproteobacteria</taxon>
        <taxon>Rhodobacterales</taxon>
        <taxon>Paracoccaceae</taxon>
        <taxon>Tabrizicola</taxon>
    </lineage>
</organism>
<proteinExistence type="predicted"/>
<dbReference type="InterPro" id="IPR016032">
    <property type="entry name" value="Sig_transdc_resp-reg_C-effctor"/>
</dbReference>
<reference evidence="8" key="1">
    <citation type="journal article" date="2019" name="Int. J. Syst. Evol. Microbiol.">
        <title>The Global Catalogue of Microorganisms (GCM) 10K type strain sequencing project: providing services to taxonomists for standard genome sequencing and annotation.</title>
        <authorList>
            <consortium name="The Broad Institute Genomics Platform"/>
            <consortium name="The Broad Institute Genome Sequencing Center for Infectious Disease"/>
            <person name="Wu L."/>
            <person name="Ma J."/>
        </authorList>
    </citation>
    <scope>NUCLEOTIDE SEQUENCE [LARGE SCALE GENOMIC DNA]</scope>
    <source>
        <strain evidence="8">KCTC 62102</strain>
    </source>
</reference>
<evidence type="ECO:0000313" key="7">
    <source>
        <dbReference type="EMBL" id="MFC3084579.1"/>
    </source>
</evidence>
<evidence type="ECO:0000256" key="3">
    <source>
        <dbReference type="ARBA" id="ARBA00023163"/>
    </source>
</evidence>